<evidence type="ECO:0000256" key="3">
    <source>
        <dbReference type="SAM" id="SignalP"/>
    </source>
</evidence>
<feature type="region of interest" description="Disordered" evidence="2">
    <location>
        <begin position="213"/>
        <end position="235"/>
    </location>
</feature>
<sequence>MKIRNSAFAAALLAAAAIAVPASAQVAGIATADTSVAIARSKALGAGYQSISTQYASYAQQIQQKRKEINDINAQLDTNKDKELTQAELDVAIKAKSPLLTQIDTKQKEISQLQDPIIKAQLYTVEQIALKYEAAQQAVITAKKINVILAPDAFVWAPDAVDVTSAITAELDKVIPVASTTPPADWRPSRQGAALYQQIQQLFDTAARVQAAQAAAGQPQPAATPAAPSQQPDSR</sequence>
<dbReference type="SUPFAM" id="SSF111384">
    <property type="entry name" value="OmpH-like"/>
    <property type="match status" value="1"/>
</dbReference>
<dbReference type="AlphaFoldDB" id="A0A553WJC8"/>
<dbReference type="Pfam" id="PF03938">
    <property type="entry name" value="OmpH"/>
    <property type="match status" value="1"/>
</dbReference>
<dbReference type="InterPro" id="IPR005632">
    <property type="entry name" value="Chaperone_Skp"/>
</dbReference>
<gene>
    <name evidence="4" type="ORF">FOM92_05110</name>
</gene>
<dbReference type="RefSeq" id="WP_143775705.1">
    <property type="nucleotide sequence ID" value="NZ_VKKU01000001.1"/>
</dbReference>
<accession>A0A553WJC8</accession>
<comment type="caution">
    <text evidence="4">The sequence shown here is derived from an EMBL/GenBank/DDBJ whole genome shotgun (WGS) entry which is preliminary data.</text>
</comment>
<keyword evidence="5" id="KW-1185">Reference proteome</keyword>
<dbReference type="OrthoDB" id="7427936at2"/>
<feature type="chain" id="PRO_5022148754" evidence="3">
    <location>
        <begin position="25"/>
        <end position="235"/>
    </location>
</feature>
<keyword evidence="3" id="KW-0732">Signal</keyword>
<feature type="signal peptide" evidence="3">
    <location>
        <begin position="1"/>
        <end position="24"/>
    </location>
</feature>
<evidence type="ECO:0000256" key="1">
    <source>
        <dbReference type="SAM" id="Coils"/>
    </source>
</evidence>
<dbReference type="Proteomes" id="UP000320160">
    <property type="component" value="Unassembled WGS sequence"/>
</dbReference>
<dbReference type="SMART" id="SM00935">
    <property type="entry name" value="OmpH"/>
    <property type="match status" value="1"/>
</dbReference>
<evidence type="ECO:0000256" key="2">
    <source>
        <dbReference type="SAM" id="MobiDB-lite"/>
    </source>
</evidence>
<evidence type="ECO:0000313" key="5">
    <source>
        <dbReference type="Proteomes" id="UP000320160"/>
    </source>
</evidence>
<proteinExistence type="predicted"/>
<keyword evidence="1" id="KW-0175">Coiled coil</keyword>
<dbReference type="Gene3D" id="3.30.910.20">
    <property type="entry name" value="Skp domain"/>
    <property type="match status" value="1"/>
</dbReference>
<dbReference type="InterPro" id="IPR024930">
    <property type="entry name" value="Skp_dom_sf"/>
</dbReference>
<dbReference type="GO" id="GO:0051082">
    <property type="term" value="F:unfolded protein binding"/>
    <property type="evidence" value="ECO:0007669"/>
    <property type="project" value="InterPro"/>
</dbReference>
<feature type="coiled-coil region" evidence="1">
    <location>
        <begin position="55"/>
        <end position="82"/>
    </location>
</feature>
<dbReference type="EMBL" id="VKKU01000001">
    <property type="protein sequence ID" value="TSB04788.1"/>
    <property type="molecule type" value="Genomic_DNA"/>
</dbReference>
<evidence type="ECO:0000313" key="4">
    <source>
        <dbReference type="EMBL" id="TSB04788.1"/>
    </source>
</evidence>
<organism evidence="4 5">
    <name type="scientific">Sphingorhabdus contaminans</name>
    <dbReference type="NCBI Taxonomy" id="1343899"/>
    <lineage>
        <taxon>Bacteria</taxon>
        <taxon>Pseudomonadati</taxon>
        <taxon>Pseudomonadota</taxon>
        <taxon>Alphaproteobacteria</taxon>
        <taxon>Sphingomonadales</taxon>
        <taxon>Sphingomonadaceae</taxon>
        <taxon>Sphingorhabdus</taxon>
    </lineage>
</organism>
<name>A0A553WJC8_9SPHN</name>
<reference evidence="4 5" key="1">
    <citation type="submission" date="2019-07" db="EMBL/GenBank/DDBJ databases">
        <authorList>
            <person name="Park M."/>
        </authorList>
    </citation>
    <scope>NUCLEOTIDE SEQUENCE [LARGE SCALE GENOMIC DNA]</scope>
    <source>
        <strain evidence="4 5">KCTC32445</strain>
    </source>
</reference>
<dbReference type="PROSITE" id="PS00018">
    <property type="entry name" value="EF_HAND_1"/>
    <property type="match status" value="1"/>
</dbReference>
<dbReference type="InterPro" id="IPR018247">
    <property type="entry name" value="EF_Hand_1_Ca_BS"/>
</dbReference>
<protein>
    <submittedName>
        <fullName evidence="4">OmpH family outer membrane protein</fullName>
    </submittedName>
</protein>